<organism evidence="4 5">
    <name type="scientific">Paenibacillus kribbensis</name>
    <dbReference type="NCBI Taxonomy" id="172713"/>
    <lineage>
        <taxon>Bacteria</taxon>
        <taxon>Bacillati</taxon>
        <taxon>Bacillota</taxon>
        <taxon>Bacilli</taxon>
        <taxon>Bacillales</taxon>
        <taxon>Paenibacillaceae</taxon>
        <taxon>Paenibacillus</taxon>
    </lineage>
</organism>
<accession>A0A222WNM9</accession>
<dbReference type="CDD" id="cd07341">
    <property type="entry name" value="M56_BlaR1_MecR1_like"/>
    <property type="match status" value="1"/>
</dbReference>
<keyword evidence="2" id="KW-1133">Transmembrane helix</keyword>
<keyword evidence="5" id="KW-1185">Reference proteome</keyword>
<feature type="domain" description="Peptidase M56" evidence="3">
    <location>
        <begin position="10"/>
        <end position="310"/>
    </location>
</feature>
<keyword evidence="2" id="KW-0472">Membrane</keyword>
<dbReference type="AlphaFoldDB" id="A0A222WNM9"/>
<dbReference type="EMBL" id="CP020028">
    <property type="protein sequence ID" value="ASR47524.1"/>
    <property type="molecule type" value="Genomic_DNA"/>
</dbReference>
<evidence type="ECO:0000259" key="3">
    <source>
        <dbReference type="Pfam" id="PF05569"/>
    </source>
</evidence>
<dbReference type="InterPro" id="IPR008756">
    <property type="entry name" value="Peptidase_M56"/>
</dbReference>
<dbReference type="InterPro" id="IPR052173">
    <property type="entry name" value="Beta-lactam_resp_regulator"/>
</dbReference>
<proteinExistence type="predicted"/>
<dbReference type="PANTHER" id="PTHR34978">
    <property type="entry name" value="POSSIBLE SENSOR-TRANSDUCER PROTEIN BLAR"/>
    <property type="match status" value="1"/>
</dbReference>
<dbReference type="Gene3D" id="2.60.40.1240">
    <property type="match status" value="1"/>
</dbReference>
<evidence type="ECO:0000256" key="1">
    <source>
        <dbReference type="ARBA" id="ARBA00022729"/>
    </source>
</evidence>
<dbReference type="RefSeq" id="WP_094155103.1">
    <property type="nucleotide sequence ID" value="NZ_CP020028.1"/>
</dbReference>
<gene>
    <name evidence="4" type="ORF">B4V02_12995</name>
</gene>
<keyword evidence="1" id="KW-0732">Signal</keyword>
<feature type="transmembrane region" description="Helical" evidence="2">
    <location>
        <begin position="38"/>
        <end position="56"/>
    </location>
</feature>
<feature type="transmembrane region" description="Helical" evidence="2">
    <location>
        <begin position="232"/>
        <end position="253"/>
    </location>
</feature>
<evidence type="ECO:0000313" key="5">
    <source>
        <dbReference type="Proteomes" id="UP000214666"/>
    </source>
</evidence>
<feature type="transmembrane region" description="Helical" evidence="2">
    <location>
        <begin position="6"/>
        <end position="26"/>
    </location>
</feature>
<sequence>MNEVLMMNWLQMDISAALMIVIVVGVRALNKNTLPRSAFLWLWAIVWLRLCIPFSLPSEWNLYSLLNTAANKLSGPTNMAATAVPTSPVATWTAALSDSTPPQQSWGVLSVLPSTFPQSAPDASAWLLVWLIGAIGLVVFFTVAYIRWYRRFRFARPVKHEFVDRWLSRHRLLRSIQIRQTEKIASPLTYGIIRPVILMPVTIDWSDHKRLEYVLTHEYVHIRRFDSGTKMLLLLAFCLHWYNPFVWLTYVLVNRDIELYCDEAVIRRLGYQRRSDYARTLIHMEEQKLALPSMNNYFSKLAIEERIESIMKMKKTTVAGALSACLLIGSLATVLATSPASASIAASHAGSATLAKHANEYRAGETWKVNNEWEFTVNSVRETTLEGNTIDGNRPAKQVLIVNYSYKNIRPAGGEPLAFSKAHFWMTDAHDPENNSADGSHYTLFVPGMDRIGVVNPGQSVQGAEWVYAFYDKKTDKVEFNVGAYDSHEKLHETKFIVPVEAHKAAK</sequence>
<dbReference type="OrthoDB" id="9804799at2"/>
<protein>
    <submittedName>
        <fullName evidence="4">Peptidase M56</fullName>
    </submittedName>
</protein>
<dbReference type="Proteomes" id="UP000214666">
    <property type="component" value="Chromosome"/>
</dbReference>
<dbReference type="KEGG" id="pkb:B4V02_12995"/>
<dbReference type="InterPro" id="IPR029050">
    <property type="entry name" value="Immunoprotect_excell_Ig-like"/>
</dbReference>
<dbReference type="STRING" id="172713.GCA_001705305_04755"/>
<evidence type="ECO:0000313" key="4">
    <source>
        <dbReference type="EMBL" id="ASR47524.1"/>
    </source>
</evidence>
<keyword evidence="2" id="KW-0812">Transmembrane</keyword>
<name>A0A222WNM9_9BACL</name>
<reference evidence="4 5" key="1">
    <citation type="submission" date="2017-03" db="EMBL/GenBank/DDBJ databases">
        <title>Complete genome sequence of Paenibacillus Kribbensis producing bioflocculants.</title>
        <authorList>
            <person name="Lee H.-G."/>
            <person name="Oh H.-M."/>
        </authorList>
    </citation>
    <scope>NUCLEOTIDE SEQUENCE [LARGE SCALE GENOMIC DNA]</scope>
    <source>
        <strain evidence="4 5">AM49</strain>
    </source>
</reference>
<feature type="transmembrane region" description="Helical" evidence="2">
    <location>
        <begin position="123"/>
        <end position="146"/>
    </location>
</feature>
<evidence type="ECO:0000256" key="2">
    <source>
        <dbReference type="SAM" id="Phobius"/>
    </source>
</evidence>
<dbReference type="PANTHER" id="PTHR34978:SF3">
    <property type="entry name" value="SLR0241 PROTEIN"/>
    <property type="match status" value="1"/>
</dbReference>
<dbReference type="Pfam" id="PF05569">
    <property type="entry name" value="Peptidase_M56"/>
    <property type="match status" value="1"/>
</dbReference>